<evidence type="ECO:0000256" key="3">
    <source>
        <dbReference type="ARBA" id="ARBA00038376"/>
    </source>
</evidence>
<keyword evidence="2" id="KW-0503">Monooxygenase</keyword>
<keyword evidence="6" id="KW-1185">Reference proteome</keyword>
<protein>
    <recommendedName>
        <fullName evidence="4">NAD(P)-binding domain-containing protein</fullName>
    </recommendedName>
</protein>
<dbReference type="Pfam" id="PF13460">
    <property type="entry name" value="NAD_binding_10"/>
    <property type="match status" value="1"/>
</dbReference>
<dbReference type="STRING" id="1036612.A0A1L9TD89"/>
<dbReference type="SUPFAM" id="SSF51735">
    <property type="entry name" value="NAD(P)-binding Rossmann-fold domains"/>
    <property type="match status" value="1"/>
</dbReference>
<dbReference type="Proteomes" id="UP000184356">
    <property type="component" value="Unassembled WGS sequence"/>
</dbReference>
<dbReference type="RefSeq" id="XP_040701204.1">
    <property type="nucleotide sequence ID" value="XM_040844987.1"/>
</dbReference>
<dbReference type="AlphaFoldDB" id="A0A1L9TD89"/>
<dbReference type="InterPro" id="IPR036291">
    <property type="entry name" value="NAD(P)-bd_dom_sf"/>
</dbReference>
<keyword evidence="1" id="KW-0560">Oxidoreductase</keyword>
<dbReference type="OrthoDB" id="10254221at2759"/>
<dbReference type="InterPro" id="IPR016040">
    <property type="entry name" value="NAD(P)-bd_dom"/>
</dbReference>
<feature type="domain" description="NAD(P)-binding" evidence="4">
    <location>
        <begin position="10"/>
        <end position="218"/>
    </location>
</feature>
<evidence type="ECO:0000256" key="1">
    <source>
        <dbReference type="ARBA" id="ARBA00023002"/>
    </source>
</evidence>
<dbReference type="PANTHER" id="PTHR15020">
    <property type="entry name" value="FLAVIN REDUCTASE-RELATED"/>
    <property type="match status" value="1"/>
</dbReference>
<evidence type="ECO:0000313" key="6">
    <source>
        <dbReference type="Proteomes" id="UP000184356"/>
    </source>
</evidence>
<proteinExistence type="inferred from homology"/>
<evidence type="ECO:0000256" key="2">
    <source>
        <dbReference type="ARBA" id="ARBA00023033"/>
    </source>
</evidence>
<gene>
    <name evidence="5" type="ORF">ASPSYDRAFT_32557</name>
</gene>
<sequence length="270" mass="29719">MTSSTYAVLGSTGNCGRALIQNLLDKPDVGINAYCRNRSKLLGLLPNFKPGGRIEIFEGSIHDVELLTSCLRGCRAVFLVVSTNDNIPGCRLAQDTAAAVIASLQHLRQRSEESEIAYDSKLPKLILLSSATIDDHFSRHVPYLLRTILLRSASHVYHDLIETEKLLRAQEDWLTTIFIKPGALSVDIQRGHALSLTDEESPLSYLDLAGAMIEAADDEHGSYDMRNISVVNANGKAKFPTGTPMCIFMGLLRHFFPFLHPYLPLNTGPG</sequence>
<organism evidence="5 6">
    <name type="scientific">Aspergillus sydowii CBS 593.65</name>
    <dbReference type="NCBI Taxonomy" id="1036612"/>
    <lineage>
        <taxon>Eukaryota</taxon>
        <taxon>Fungi</taxon>
        <taxon>Dikarya</taxon>
        <taxon>Ascomycota</taxon>
        <taxon>Pezizomycotina</taxon>
        <taxon>Eurotiomycetes</taxon>
        <taxon>Eurotiomycetidae</taxon>
        <taxon>Eurotiales</taxon>
        <taxon>Aspergillaceae</taxon>
        <taxon>Aspergillus</taxon>
        <taxon>Aspergillus subgen. Nidulantes</taxon>
    </lineage>
</organism>
<dbReference type="VEuPathDB" id="FungiDB:ASPSYDRAFT_32557"/>
<evidence type="ECO:0000259" key="4">
    <source>
        <dbReference type="Pfam" id="PF13460"/>
    </source>
</evidence>
<dbReference type="EMBL" id="KV878588">
    <property type="protein sequence ID" value="OJJ57398.1"/>
    <property type="molecule type" value="Genomic_DNA"/>
</dbReference>
<dbReference type="PANTHER" id="PTHR15020:SF37">
    <property type="entry name" value="OXIDOREDUCTASE MDPK"/>
    <property type="match status" value="1"/>
</dbReference>
<dbReference type="GeneID" id="63761060"/>
<name>A0A1L9TD89_9EURO</name>
<comment type="similarity">
    <text evidence="3">Belongs to the avfA family.</text>
</comment>
<accession>A0A1L9TD89</accession>
<dbReference type="GO" id="GO:0004497">
    <property type="term" value="F:monooxygenase activity"/>
    <property type="evidence" value="ECO:0007669"/>
    <property type="project" value="UniProtKB-KW"/>
</dbReference>
<reference evidence="6" key="1">
    <citation type="journal article" date="2017" name="Genome Biol.">
        <title>Comparative genomics reveals high biological diversity and specific adaptations in the industrially and medically important fungal genus Aspergillus.</title>
        <authorList>
            <person name="de Vries R.P."/>
            <person name="Riley R."/>
            <person name="Wiebenga A."/>
            <person name="Aguilar-Osorio G."/>
            <person name="Amillis S."/>
            <person name="Uchima C.A."/>
            <person name="Anderluh G."/>
            <person name="Asadollahi M."/>
            <person name="Askin M."/>
            <person name="Barry K."/>
            <person name="Battaglia E."/>
            <person name="Bayram O."/>
            <person name="Benocci T."/>
            <person name="Braus-Stromeyer S.A."/>
            <person name="Caldana C."/>
            <person name="Canovas D."/>
            <person name="Cerqueira G.C."/>
            <person name="Chen F."/>
            <person name="Chen W."/>
            <person name="Choi C."/>
            <person name="Clum A."/>
            <person name="Dos Santos R.A."/>
            <person name="Damasio A.R."/>
            <person name="Diallinas G."/>
            <person name="Emri T."/>
            <person name="Fekete E."/>
            <person name="Flipphi M."/>
            <person name="Freyberg S."/>
            <person name="Gallo A."/>
            <person name="Gournas C."/>
            <person name="Habgood R."/>
            <person name="Hainaut M."/>
            <person name="Harispe M.L."/>
            <person name="Henrissat B."/>
            <person name="Hilden K.S."/>
            <person name="Hope R."/>
            <person name="Hossain A."/>
            <person name="Karabika E."/>
            <person name="Karaffa L."/>
            <person name="Karanyi Z."/>
            <person name="Krasevec N."/>
            <person name="Kuo A."/>
            <person name="Kusch H."/>
            <person name="LaButti K."/>
            <person name="Lagendijk E.L."/>
            <person name="Lapidus A."/>
            <person name="Levasseur A."/>
            <person name="Lindquist E."/>
            <person name="Lipzen A."/>
            <person name="Logrieco A.F."/>
            <person name="MacCabe A."/>
            <person name="Maekelae M.R."/>
            <person name="Malavazi I."/>
            <person name="Melin P."/>
            <person name="Meyer V."/>
            <person name="Mielnichuk N."/>
            <person name="Miskei M."/>
            <person name="Molnar A.P."/>
            <person name="Mule G."/>
            <person name="Ngan C.Y."/>
            <person name="Orejas M."/>
            <person name="Orosz E."/>
            <person name="Ouedraogo J.P."/>
            <person name="Overkamp K.M."/>
            <person name="Park H.-S."/>
            <person name="Perrone G."/>
            <person name="Piumi F."/>
            <person name="Punt P.J."/>
            <person name="Ram A.F."/>
            <person name="Ramon A."/>
            <person name="Rauscher S."/>
            <person name="Record E."/>
            <person name="Riano-Pachon D.M."/>
            <person name="Robert V."/>
            <person name="Roehrig J."/>
            <person name="Ruller R."/>
            <person name="Salamov A."/>
            <person name="Salih N.S."/>
            <person name="Samson R.A."/>
            <person name="Sandor E."/>
            <person name="Sanguinetti M."/>
            <person name="Schuetze T."/>
            <person name="Sepcic K."/>
            <person name="Shelest E."/>
            <person name="Sherlock G."/>
            <person name="Sophianopoulou V."/>
            <person name="Squina F.M."/>
            <person name="Sun H."/>
            <person name="Susca A."/>
            <person name="Todd R.B."/>
            <person name="Tsang A."/>
            <person name="Unkles S.E."/>
            <person name="van de Wiele N."/>
            <person name="van Rossen-Uffink D."/>
            <person name="Oliveira J.V."/>
            <person name="Vesth T.C."/>
            <person name="Visser J."/>
            <person name="Yu J.-H."/>
            <person name="Zhou M."/>
            <person name="Andersen M.R."/>
            <person name="Archer D.B."/>
            <person name="Baker S.E."/>
            <person name="Benoit I."/>
            <person name="Brakhage A.A."/>
            <person name="Braus G.H."/>
            <person name="Fischer R."/>
            <person name="Frisvad J.C."/>
            <person name="Goldman G.H."/>
            <person name="Houbraken J."/>
            <person name="Oakley B."/>
            <person name="Pocsi I."/>
            <person name="Scazzocchio C."/>
            <person name="Seiboth B."/>
            <person name="vanKuyk P.A."/>
            <person name="Wortman J."/>
            <person name="Dyer P.S."/>
            <person name="Grigoriev I.V."/>
        </authorList>
    </citation>
    <scope>NUCLEOTIDE SEQUENCE [LARGE SCALE GENOMIC DNA]</scope>
    <source>
        <strain evidence="6">CBS 593.65</strain>
    </source>
</reference>
<dbReference type="Gene3D" id="3.40.50.720">
    <property type="entry name" value="NAD(P)-binding Rossmann-like Domain"/>
    <property type="match status" value="1"/>
</dbReference>
<evidence type="ECO:0000313" key="5">
    <source>
        <dbReference type="EMBL" id="OJJ57398.1"/>
    </source>
</evidence>